<keyword evidence="1" id="KW-1277">Toxin-antitoxin system</keyword>
<sequence length="66" mass="7061">MYVPDDLAERARAAGVNVSALTQAAIVAALEKNATSAWLADIAERPEVPHDRVLAALDAARDEFDQ</sequence>
<dbReference type="EMBL" id="QGTL01000009">
    <property type="protein sequence ID" value="PWV72293.1"/>
    <property type="molecule type" value="Genomic_DNA"/>
</dbReference>
<proteinExistence type="predicted"/>
<dbReference type="AlphaFoldDB" id="A0A317NBK9"/>
<keyword evidence="3" id="KW-1185">Reference proteome</keyword>
<reference evidence="2 3" key="1">
    <citation type="submission" date="2018-05" db="EMBL/GenBank/DDBJ databases">
        <title>Genomic Encyclopedia of Type Strains, Phase IV (KMG-IV): sequencing the most valuable type-strain genomes for metagenomic binning, comparative biology and taxonomic classification.</title>
        <authorList>
            <person name="Goeker M."/>
        </authorList>
    </citation>
    <scope>NUCLEOTIDE SEQUENCE [LARGE SCALE GENOMIC DNA]</scope>
    <source>
        <strain evidence="2 3">DSM 44717</strain>
    </source>
</reference>
<dbReference type="Pfam" id="PF07362">
    <property type="entry name" value="CcdA"/>
    <property type="match status" value="1"/>
</dbReference>
<evidence type="ECO:0000256" key="1">
    <source>
        <dbReference type="ARBA" id="ARBA00022649"/>
    </source>
</evidence>
<comment type="caution">
    <text evidence="2">The sequence shown here is derived from an EMBL/GenBank/DDBJ whole genome shotgun (WGS) entry which is preliminary data.</text>
</comment>
<accession>A0A317NBK9</accession>
<protein>
    <submittedName>
        <fullName evidence="2">Post-segregation antitoxin (Ccd killing protein)</fullName>
    </submittedName>
</protein>
<dbReference type="InterPro" id="IPR009956">
    <property type="entry name" value="Post-segregation_anti-tox_CcdA"/>
</dbReference>
<evidence type="ECO:0000313" key="2">
    <source>
        <dbReference type="EMBL" id="PWV72293.1"/>
    </source>
</evidence>
<gene>
    <name evidence="2" type="ORF">DFR69_109210</name>
</gene>
<evidence type="ECO:0000313" key="3">
    <source>
        <dbReference type="Proteomes" id="UP000246410"/>
    </source>
</evidence>
<organism evidence="2 3">
    <name type="scientific">Nocardia neocaledoniensis</name>
    <dbReference type="NCBI Taxonomy" id="236511"/>
    <lineage>
        <taxon>Bacteria</taxon>
        <taxon>Bacillati</taxon>
        <taxon>Actinomycetota</taxon>
        <taxon>Actinomycetes</taxon>
        <taxon>Mycobacteriales</taxon>
        <taxon>Nocardiaceae</taxon>
        <taxon>Nocardia</taxon>
    </lineage>
</organism>
<name>A0A317NBK9_9NOCA</name>
<dbReference type="Proteomes" id="UP000246410">
    <property type="component" value="Unassembled WGS sequence"/>
</dbReference>